<sequence>MLSIHLERQALDALAFYQLRIEDDMVAHIPAFQQICEELRGLIAGLVFVLVDGRKGWRGVRF</sequence>
<dbReference type="GeneID" id="95379064"/>
<accession>A0ABT4FC46</accession>
<organism evidence="1 2">
    <name type="scientific">Paenibacillus chitinolyticus</name>
    <dbReference type="NCBI Taxonomy" id="79263"/>
    <lineage>
        <taxon>Bacteria</taxon>
        <taxon>Bacillati</taxon>
        <taxon>Bacillota</taxon>
        <taxon>Bacilli</taxon>
        <taxon>Bacillales</taxon>
        <taxon>Paenibacillaceae</taxon>
        <taxon>Paenibacillus</taxon>
    </lineage>
</organism>
<protein>
    <recommendedName>
        <fullName evidence="3">GNAT family N-acetyltransferase</fullName>
    </recommendedName>
</protein>
<dbReference type="Proteomes" id="UP001527202">
    <property type="component" value="Unassembled WGS sequence"/>
</dbReference>
<proteinExistence type="predicted"/>
<evidence type="ECO:0000313" key="1">
    <source>
        <dbReference type="EMBL" id="MCY9594622.1"/>
    </source>
</evidence>
<evidence type="ECO:0008006" key="3">
    <source>
        <dbReference type="Google" id="ProtNLM"/>
    </source>
</evidence>
<reference evidence="1 2" key="1">
    <citation type="submission" date="2022-05" db="EMBL/GenBank/DDBJ databases">
        <title>Genome Sequencing of Bee-Associated Microbes.</title>
        <authorList>
            <person name="Dunlap C."/>
        </authorList>
    </citation>
    <scope>NUCLEOTIDE SEQUENCE [LARGE SCALE GENOMIC DNA]</scope>
    <source>
        <strain evidence="1 2">NRRL B-23120</strain>
    </source>
</reference>
<dbReference type="EMBL" id="JAMDMJ010000002">
    <property type="protein sequence ID" value="MCY9594622.1"/>
    <property type="molecule type" value="Genomic_DNA"/>
</dbReference>
<dbReference type="RefSeq" id="WP_042232191.1">
    <property type="nucleotide sequence ID" value="NZ_CP026520.1"/>
</dbReference>
<evidence type="ECO:0000313" key="2">
    <source>
        <dbReference type="Proteomes" id="UP001527202"/>
    </source>
</evidence>
<keyword evidence="2" id="KW-1185">Reference proteome</keyword>
<name>A0ABT4FC46_9BACL</name>
<gene>
    <name evidence="1" type="ORF">M5X16_02405</name>
</gene>
<comment type="caution">
    <text evidence="1">The sequence shown here is derived from an EMBL/GenBank/DDBJ whole genome shotgun (WGS) entry which is preliminary data.</text>
</comment>